<feature type="transmembrane region" description="Helical" evidence="1">
    <location>
        <begin position="6"/>
        <end position="27"/>
    </location>
</feature>
<evidence type="ECO:0000313" key="2">
    <source>
        <dbReference type="EMBL" id="PWW31323.1"/>
    </source>
</evidence>
<accession>A0A2V3A8S7</accession>
<reference evidence="2 3" key="1">
    <citation type="submission" date="2018-05" db="EMBL/GenBank/DDBJ databases">
        <title>Freshwater and sediment microbial communities from various areas in North America, analyzing microbe dynamics in response to fracking.</title>
        <authorList>
            <person name="Lamendella R."/>
        </authorList>
    </citation>
    <scope>NUCLEOTIDE SEQUENCE [LARGE SCALE GENOMIC DNA]</scope>
    <source>
        <strain evidence="2 3">15_TX</strain>
    </source>
</reference>
<dbReference type="Proteomes" id="UP000247150">
    <property type="component" value="Unassembled WGS sequence"/>
</dbReference>
<keyword evidence="1" id="KW-0812">Transmembrane</keyword>
<keyword evidence="1" id="KW-1133">Transmembrane helix</keyword>
<evidence type="ECO:0000313" key="3">
    <source>
        <dbReference type="Proteomes" id="UP000247150"/>
    </source>
</evidence>
<organism evidence="2 3">
    <name type="scientific">Cytobacillus oceanisediminis</name>
    <dbReference type="NCBI Taxonomy" id="665099"/>
    <lineage>
        <taxon>Bacteria</taxon>
        <taxon>Bacillati</taxon>
        <taxon>Bacillota</taxon>
        <taxon>Bacilli</taxon>
        <taxon>Bacillales</taxon>
        <taxon>Bacillaceae</taxon>
        <taxon>Cytobacillus</taxon>
    </lineage>
</organism>
<proteinExistence type="predicted"/>
<evidence type="ECO:0000256" key="1">
    <source>
        <dbReference type="SAM" id="Phobius"/>
    </source>
</evidence>
<sequence>MMGVPLIVNFLYIGVPILTIFATAILLKAVKRVGDED</sequence>
<comment type="caution">
    <text evidence="2">The sequence shown here is derived from an EMBL/GenBank/DDBJ whole genome shotgun (WGS) entry which is preliminary data.</text>
</comment>
<dbReference type="AlphaFoldDB" id="A0A2V3A8S7"/>
<gene>
    <name evidence="2" type="ORF">DFO73_102319</name>
</gene>
<keyword evidence="1" id="KW-0472">Membrane</keyword>
<dbReference type="EMBL" id="QGTW01000002">
    <property type="protein sequence ID" value="PWW31323.1"/>
    <property type="molecule type" value="Genomic_DNA"/>
</dbReference>
<name>A0A2V3A8S7_9BACI</name>
<protein>
    <submittedName>
        <fullName evidence="2">Uncharacterized protein</fullName>
    </submittedName>
</protein>